<evidence type="ECO:0000313" key="3">
    <source>
        <dbReference type="EMBL" id="KAK6544554.1"/>
    </source>
</evidence>
<reference evidence="3 4" key="1">
    <citation type="submission" date="2019-10" db="EMBL/GenBank/DDBJ databases">
        <authorList>
            <person name="Palmer J.M."/>
        </authorList>
    </citation>
    <scope>NUCLEOTIDE SEQUENCE [LARGE SCALE GENOMIC DNA]</scope>
    <source>
        <strain evidence="3 4">TWF694</strain>
    </source>
</reference>
<gene>
    <name evidence="3" type="ORF">TWF694_001245</name>
</gene>
<feature type="region of interest" description="Disordered" evidence="1">
    <location>
        <begin position="118"/>
        <end position="138"/>
    </location>
</feature>
<proteinExistence type="predicted"/>
<dbReference type="PANTHER" id="PTHR42791">
    <property type="entry name" value="GNAT FAMILY ACETYLTRANSFERASE"/>
    <property type="match status" value="1"/>
</dbReference>
<dbReference type="InterPro" id="IPR052523">
    <property type="entry name" value="Trichothecene_AcTrans"/>
</dbReference>
<sequence length="368" mass="40641">MASSILMSNSKQNSNCAMVAPAASLLSTITNSKPNPTSNSNCTLVIENQALKVTNLTPDVAAASAPPAPPAPPHSAPPSDGKSRTVNTTTLSVVIPPSTSSKPPINDVQQMILVKEVQLPSPSSSRSSTSNFSSKEAGKHHQVRVVGWKECKAVARTLAEAFKDDDVSFYFLRTDDAAHRSEAELWKLHVKVCEYVVAAHCMHGLVLSIGENHEGVALWMPPSKDYDDVWSIFRSGMWRLYYQLTKEGRRRYFQETFKLAAQTKMDVLGDRDASSWYLTFLGTLPAARGLGYARKLVEYVTKMADATGAPCYLESSHPHNRKIYERFGFDFKRQVHLTRVNRGTNPIPWDIMVREPVVCTSVPTGKEA</sequence>
<dbReference type="GO" id="GO:0016747">
    <property type="term" value="F:acyltransferase activity, transferring groups other than amino-acyl groups"/>
    <property type="evidence" value="ECO:0007669"/>
    <property type="project" value="InterPro"/>
</dbReference>
<dbReference type="CDD" id="cd04301">
    <property type="entry name" value="NAT_SF"/>
    <property type="match status" value="1"/>
</dbReference>
<dbReference type="Pfam" id="PF00583">
    <property type="entry name" value="Acetyltransf_1"/>
    <property type="match status" value="1"/>
</dbReference>
<protein>
    <recommendedName>
        <fullName evidence="2">N-acetyltransferase domain-containing protein</fullName>
    </recommendedName>
</protein>
<feature type="compositionally biased region" description="Low complexity" evidence="1">
    <location>
        <begin position="121"/>
        <end position="134"/>
    </location>
</feature>
<feature type="domain" description="N-acetyltransferase" evidence="2">
    <location>
        <begin position="216"/>
        <end position="354"/>
    </location>
</feature>
<accession>A0AAV9XR36</accession>
<dbReference type="AlphaFoldDB" id="A0AAV9XR36"/>
<dbReference type="Gene3D" id="3.40.630.30">
    <property type="match status" value="1"/>
</dbReference>
<organism evidence="3 4">
    <name type="scientific">Orbilia ellipsospora</name>
    <dbReference type="NCBI Taxonomy" id="2528407"/>
    <lineage>
        <taxon>Eukaryota</taxon>
        <taxon>Fungi</taxon>
        <taxon>Dikarya</taxon>
        <taxon>Ascomycota</taxon>
        <taxon>Pezizomycotina</taxon>
        <taxon>Orbiliomycetes</taxon>
        <taxon>Orbiliales</taxon>
        <taxon>Orbiliaceae</taxon>
        <taxon>Orbilia</taxon>
    </lineage>
</organism>
<dbReference type="PROSITE" id="PS51186">
    <property type="entry name" value="GNAT"/>
    <property type="match status" value="1"/>
</dbReference>
<dbReference type="Proteomes" id="UP001365542">
    <property type="component" value="Unassembled WGS sequence"/>
</dbReference>
<feature type="compositionally biased region" description="Pro residues" evidence="1">
    <location>
        <begin position="66"/>
        <end position="76"/>
    </location>
</feature>
<comment type="caution">
    <text evidence="3">The sequence shown here is derived from an EMBL/GenBank/DDBJ whole genome shotgun (WGS) entry which is preliminary data.</text>
</comment>
<dbReference type="InterPro" id="IPR016181">
    <property type="entry name" value="Acyl_CoA_acyltransferase"/>
</dbReference>
<name>A0AAV9XR36_9PEZI</name>
<dbReference type="EMBL" id="JAVHJO010000001">
    <property type="protein sequence ID" value="KAK6544554.1"/>
    <property type="molecule type" value="Genomic_DNA"/>
</dbReference>
<feature type="region of interest" description="Disordered" evidence="1">
    <location>
        <begin position="60"/>
        <end position="85"/>
    </location>
</feature>
<evidence type="ECO:0000313" key="4">
    <source>
        <dbReference type="Proteomes" id="UP001365542"/>
    </source>
</evidence>
<dbReference type="InterPro" id="IPR000182">
    <property type="entry name" value="GNAT_dom"/>
</dbReference>
<keyword evidence="4" id="KW-1185">Reference proteome</keyword>
<evidence type="ECO:0000256" key="1">
    <source>
        <dbReference type="SAM" id="MobiDB-lite"/>
    </source>
</evidence>
<evidence type="ECO:0000259" key="2">
    <source>
        <dbReference type="PROSITE" id="PS51186"/>
    </source>
</evidence>
<dbReference type="SUPFAM" id="SSF55729">
    <property type="entry name" value="Acyl-CoA N-acyltransferases (Nat)"/>
    <property type="match status" value="1"/>
</dbReference>
<dbReference type="PANTHER" id="PTHR42791:SF1">
    <property type="entry name" value="N-ACETYLTRANSFERASE DOMAIN-CONTAINING PROTEIN"/>
    <property type="match status" value="1"/>
</dbReference>